<evidence type="ECO:0000313" key="2">
    <source>
        <dbReference type="EMBL" id="KAI1701547.1"/>
    </source>
</evidence>
<keyword evidence="3" id="KW-1185">Reference proteome</keyword>
<feature type="chain" id="PRO_5042287632" evidence="1">
    <location>
        <begin position="21"/>
        <end position="565"/>
    </location>
</feature>
<organism evidence="2 3">
    <name type="scientific">Ditylenchus destructor</name>
    <dbReference type="NCBI Taxonomy" id="166010"/>
    <lineage>
        <taxon>Eukaryota</taxon>
        <taxon>Metazoa</taxon>
        <taxon>Ecdysozoa</taxon>
        <taxon>Nematoda</taxon>
        <taxon>Chromadorea</taxon>
        <taxon>Rhabditida</taxon>
        <taxon>Tylenchina</taxon>
        <taxon>Tylenchomorpha</taxon>
        <taxon>Sphaerularioidea</taxon>
        <taxon>Anguinidae</taxon>
        <taxon>Anguininae</taxon>
        <taxon>Ditylenchus</taxon>
    </lineage>
</organism>
<dbReference type="Proteomes" id="UP001201812">
    <property type="component" value="Unassembled WGS sequence"/>
</dbReference>
<gene>
    <name evidence="2" type="ORF">DdX_16022</name>
</gene>
<evidence type="ECO:0000256" key="1">
    <source>
        <dbReference type="SAM" id="SignalP"/>
    </source>
</evidence>
<dbReference type="AlphaFoldDB" id="A0AAD4R0E5"/>
<feature type="signal peptide" evidence="1">
    <location>
        <begin position="1"/>
        <end position="20"/>
    </location>
</feature>
<reference evidence="2" key="1">
    <citation type="submission" date="2022-01" db="EMBL/GenBank/DDBJ databases">
        <title>Genome Sequence Resource for Two Populations of Ditylenchus destructor, the Migratory Endoparasitic Phytonematode.</title>
        <authorList>
            <person name="Zhang H."/>
            <person name="Lin R."/>
            <person name="Xie B."/>
        </authorList>
    </citation>
    <scope>NUCLEOTIDE SEQUENCE</scope>
    <source>
        <strain evidence="2">BazhouSP</strain>
    </source>
</reference>
<comment type="caution">
    <text evidence="2">The sequence shown here is derived from an EMBL/GenBank/DDBJ whole genome shotgun (WGS) entry which is preliminary data.</text>
</comment>
<keyword evidence="1" id="KW-0732">Signal</keyword>
<sequence>MNFLFLIFLVNFAATEYVMASTIDDAEAIVSAFKDITDPTADILAKMSKVGKEVAPFIKTVFPLGGLLTAAIKVGAQTESDEYRALVLLSKQMTQQFSKIENKIDFAVKVISLDTKIWDYNREIRDILDVLKSEIAFIWNPALNKTPAVVDGFVHVCRQKNPKHLVQKIHGMTVRDCSKPQSEAMMLREAELYSQIRQTFKIIEHRSVLRMKFTSEYQRIEYENNKLDIITTLLSNETMTQDLIKDIEQAFHTKVSTLNDVVTVVKRALKKRDVTVAPTGCFTHALILGTNYHFAPVAEFYQMIIDDLSRAALYAAGCSDLMFEGNQHAVNIYQESISVLMEETLQFTSKYVTMKLNSSWPSAHKQQIKEALGDATVPETQFKDKVGVLTKMMEQIGLPIYHFQLVMANYEDIGIGLYIEGDATSIFNMTDVGGVDLIVTRYPKDEEYRSISAQKWLDTVRSKIYNTIDENYNAEQLGSDLIPKIKTAIGTGLINSTLYSSLAIVRDYSIIQGGCRVKHESNPTFLRDWRGKQFAKSMDIIEYYWRGAPPPLFRDCEHFVLFLFL</sequence>
<protein>
    <submittedName>
        <fullName evidence="2">Uncharacterized protein</fullName>
    </submittedName>
</protein>
<evidence type="ECO:0000313" key="3">
    <source>
        <dbReference type="Proteomes" id="UP001201812"/>
    </source>
</evidence>
<proteinExistence type="predicted"/>
<accession>A0AAD4R0E5</accession>
<name>A0AAD4R0E5_9BILA</name>
<dbReference type="EMBL" id="JAKKPZ010000116">
    <property type="protein sequence ID" value="KAI1701547.1"/>
    <property type="molecule type" value="Genomic_DNA"/>
</dbReference>